<sequence>MPDLVEQMYCSQQIHIPPTFPFILKQYCKAAIRTQPYDLLRWSAAYFRCMANGEPPPVKPRLEYPQTEFPSGLSPGYLRVLLKQFAGKQFVGAHEILRKWRGVSLDENTLQEIFMLGRFETEIDTLKFIAICAAYLCEKLSRTMILLCELLTEEPEGGSAMIPCDTFISLYTYLARMNCGPVLEGENATPPEGWADIVVEESTVEEQQKDMEEEEEEDKEGPEQVLKITDSEPHLTKCISVERTVEDMEATIKNALWDALLSKLPDEDKAHDEDDYEAIKDDLWSSVKRNVDQYSNVAADARDFLHSVIQDIPDLRGKMEKPTADKTTSEILKKAIWDAITEKKPPPSMKGTVWETLSELITDTQKETMKNELWNAVLERIPSGDMSEHESEEPLKYIHREAEAVPSWVGKLVPPYRVEVKGIGPVISEEQIQAVEDYMKYWSDRQEDMVMPRNIRHFLCPPLDPPEDYGFPDDKPEEEEANVDESIYAEEHHKKMEEISPPGFKACTK</sequence>
<evidence type="ECO:0000256" key="1">
    <source>
        <dbReference type="ARBA" id="ARBA00004230"/>
    </source>
</evidence>
<name>A0AAN9VW51_9ORTH</name>
<keyword evidence="8" id="KW-1185">Reference proteome</keyword>
<dbReference type="GO" id="GO:0031514">
    <property type="term" value="C:motile cilium"/>
    <property type="evidence" value="ECO:0007669"/>
    <property type="project" value="UniProtKB-SubCell"/>
</dbReference>
<dbReference type="PANTHER" id="PTHR14952:SF9">
    <property type="entry name" value="EF-HAND DOMAIN-CONTAINING PROTEIN"/>
    <property type="match status" value="1"/>
</dbReference>
<reference evidence="7 8" key="1">
    <citation type="submission" date="2024-03" db="EMBL/GenBank/DDBJ databases">
        <title>The genome assembly and annotation of the cricket Gryllus longicercus Weissman &amp; Gray.</title>
        <authorList>
            <person name="Szrajer S."/>
            <person name="Gray D."/>
            <person name="Ylla G."/>
        </authorList>
    </citation>
    <scope>NUCLEOTIDE SEQUENCE [LARGE SCALE GENOMIC DNA]</scope>
    <source>
        <strain evidence="7">DAG 2021-001</strain>
        <tissue evidence="7">Whole body minus gut</tissue>
    </source>
</reference>
<feature type="compositionally biased region" description="Acidic residues" evidence="6">
    <location>
        <begin position="211"/>
        <end position="220"/>
    </location>
</feature>
<accession>A0AAN9VW51</accession>
<keyword evidence="3" id="KW-0969">Cilium</keyword>
<dbReference type="EMBL" id="JAZDUA010000204">
    <property type="protein sequence ID" value="KAK7864378.1"/>
    <property type="molecule type" value="Genomic_DNA"/>
</dbReference>
<dbReference type="SUPFAM" id="SSF47391">
    <property type="entry name" value="Dimerization-anchoring domain of cAMP-dependent PK regulatory subunit"/>
    <property type="match status" value="1"/>
</dbReference>
<evidence type="ECO:0000256" key="5">
    <source>
        <dbReference type="ARBA" id="ARBA00035651"/>
    </source>
</evidence>
<comment type="caution">
    <text evidence="7">The sequence shown here is derived from an EMBL/GenBank/DDBJ whole genome shotgun (WGS) entry which is preliminary data.</text>
</comment>
<feature type="region of interest" description="Disordered" evidence="6">
    <location>
        <begin position="204"/>
        <end position="223"/>
    </location>
</feature>
<feature type="compositionally biased region" description="Basic and acidic residues" evidence="6">
    <location>
        <begin position="489"/>
        <end position="498"/>
    </location>
</feature>
<dbReference type="InterPro" id="IPR047844">
    <property type="entry name" value="ROP_DD"/>
</dbReference>
<evidence type="ECO:0000256" key="4">
    <source>
        <dbReference type="ARBA" id="ARBA00023273"/>
    </source>
</evidence>
<dbReference type="PANTHER" id="PTHR14952">
    <property type="entry name" value="ROPPORIN-1-LIKE PROTEIN"/>
    <property type="match status" value="1"/>
</dbReference>
<evidence type="ECO:0000313" key="8">
    <source>
        <dbReference type="Proteomes" id="UP001378592"/>
    </source>
</evidence>
<evidence type="ECO:0000256" key="3">
    <source>
        <dbReference type="ARBA" id="ARBA00023069"/>
    </source>
</evidence>
<keyword evidence="4" id="KW-0966">Cell projection</keyword>
<comment type="subcellular location">
    <subcellularLocation>
        <location evidence="1">Cell projection</location>
        <location evidence="1">Cilium</location>
        <location evidence="1">Flagellum</location>
    </subcellularLocation>
</comment>
<evidence type="ECO:0000256" key="6">
    <source>
        <dbReference type="SAM" id="MobiDB-lite"/>
    </source>
</evidence>
<dbReference type="Gene3D" id="1.20.890.10">
    <property type="entry name" value="cAMP-dependent protein kinase regulatory subunit, dimerization-anchoring domain"/>
    <property type="match status" value="1"/>
</dbReference>
<gene>
    <name evidence="7" type="ORF">R5R35_010976</name>
</gene>
<proteinExistence type="inferred from homology"/>
<dbReference type="Proteomes" id="UP001378592">
    <property type="component" value="Unassembled WGS sequence"/>
</dbReference>
<dbReference type="CDD" id="cd23019">
    <property type="entry name" value="DD_ROP"/>
    <property type="match status" value="1"/>
</dbReference>
<dbReference type="AlphaFoldDB" id="A0AAN9VW51"/>
<protein>
    <recommendedName>
        <fullName evidence="9">Ropporin-1-like protein</fullName>
    </recommendedName>
</protein>
<evidence type="ECO:0008006" key="9">
    <source>
        <dbReference type="Google" id="ProtNLM"/>
    </source>
</evidence>
<feature type="region of interest" description="Disordered" evidence="6">
    <location>
        <begin position="465"/>
        <end position="509"/>
    </location>
</feature>
<evidence type="ECO:0000256" key="2">
    <source>
        <dbReference type="ARBA" id="ARBA00022846"/>
    </source>
</evidence>
<evidence type="ECO:0000313" key="7">
    <source>
        <dbReference type="EMBL" id="KAK7864378.1"/>
    </source>
</evidence>
<comment type="similarity">
    <text evidence="5">Belongs to the ropporin family.</text>
</comment>
<feature type="compositionally biased region" description="Acidic residues" evidence="6">
    <location>
        <begin position="465"/>
        <end position="483"/>
    </location>
</feature>
<keyword evidence="2" id="KW-0282">Flagellum</keyword>
<organism evidence="7 8">
    <name type="scientific">Gryllus longicercus</name>
    <dbReference type="NCBI Taxonomy" id="2509291"/>
    <lineage>
        <taxon>Eukaryota</taxon>
        <taxon>Metazoa</taxon>
        <taxon>Ecdysozoa</taxon>
        <taxon>Arthropoda</taxon>
        <taxon>Hexapoda</taxon>
        <taxon>Insecta</taxon>
        <taxon>Pterygota</taxon>
        <taxon>Neoptera</taxon>
        <taxon>Polyneoptera</taxon>
        <taxon>Orthoptera</taxon>
        <taxon>Ensifera</taxon>
        <taxon>Gryllidea</taxon>
        <taxon>Grylloidea</taxon>
        <taxon>Gryllidae</taxon>
        <taxon>Gryllinae</taxon>
        <taxon>Gryllus</taxon>
    </lineage>
</organism>